<dbReference type="SUPFAM" id="SSF48647">
    <property type="entry name" value="Fungal elicitin"/>
    <property type="match status" value="1"/>
</dbReference>
<evidence type="ECO:0000256" key="4">
    <source>
        <dbReference type="ARBA" id="ARBA00022978"/>
    </source>
</evidence>
<comment type="subcellular location">
    <subcellularLocation>
        <location evidence="1 6">Secreted</location>
    </subcellularLocation>
</comment>
<keyword evidence="4 6" id="KW-0928">Hypersensitive response elicitation</keyword>
<sequence>MMSLTFLITLSLLAVASNADECSTSQLLTIASSSHLKGCTSDVGFSGLTAIASLSDEQIKAVCGSSACMKLMDDIRAMDFGDCIIQGTNISLGDDFLEPFKKTCSGSGSSTSVEDGSVGSSSTANVATAAAVVIWVASIAMMLML</sequence>
<evidence type="ECO:0000256" key="5">
    <source>
        <dbReference type="ARBA" id="ARBA00023157"/>
    </source>
</evidence>
<evidence type="ECO:0000313" key="9">
    <source>
        <dbReference type="Proteomes" id="UP000198211"/>
    </source>
</evidence>
<evidence type="ECO:0000256" key="7">
    <source>
        <dbReference type="SAM" id="SignalP"/>
    </source>
</evidence>
<dbReference type="PRINTS" id="PR00948">
    <property type="entry name" value="ELICITIN"/>
</dbReference>
<keyword evidence="5 6" id="KW-1015">Disulfide bond</keyword>
<keyword evidence="3 6" id="KW-0964">Secreted</keyword>
<dbReference type="Gene3D" id="1.10.239.10">
    <property type="entry name" value="Elicitin domain"/>
    <property type="match status" value="1"/>
</dbReference>
<comment type="function">
    <text evidence="6">Induces local and distal defense responses (incompatible hypersensitive reaction) in plants from the solanaceae and cruciferae families. Elicits leaf necrosis and causes the accumulation of pathogenesis-related proteins. Might interact with the lipidic molecules of the plasma membrane.</text>
</comment>
<evidence type="ECO:0000256" key="6">
    <source>
        <dbReference type="RuleBase" id="RU368111"/>
    </source>
</evidence>
<dbReference type="Pfam" id="PF00964">
    <property type="entry name" value="Elicitin"/>
    <property type="match status" value="1"/>
</dbReference>
<evidence type="ECO:0000313" key="8">
    <source>
        <dbReference type="EMBL" id="OWY93103.1"/>
    </source>
</evidence>
<reference evidence="9" key="1">
    <citation type="submission" date="2017-03" db="EMBL/GenBank/DDBJ databases">
        <title>Phytopthora megakarya and P. palmivora, two closely related causual agents of cacao black pod achieved similar genome size and gene model numbers by different mechanisms.</title>
        <authorList>
            <person name="Ali S."/>
            <person name="Shao J."/>
            <person name="Larry D.J."/>
            <person name="Kronmiller B."/>
            <person name="Shen D."/>
            <person name="Strem M.D."/>
            <person name="Melnick R.L."/>
            <person name="Guiltinan M.J."/>
            <person name="Tyler B.M."/>
            <person name="Meinhardt L.W."/>
            <person name="Bailey B.A."/>
        </authorList>
    </citation>
    <scope>NUCLEOTIDE SEQUENCE [LARGE SCALE GENOMIC DNA]</scope>
    <source>
        <strain evidence="9">zdho120</strain>
    </source>
</reference>
<evidence type="ECO:0000256" key="3">
    <source>
        <dbReference type="ARBA" id="ARBA00022525"/>
    </source>
</evidence>
<dbReference type="OrthoDB" id="124652at2759"/>
<accession>A0A225UJD6</accession>
<dbReference type="AlphaFoldDB" id="A0A225UJD6"/>
<comment type="similarity">
    <text evidence="2 6">Belongs to the elicitin family.</text>
</comment>
<dbReference type="Proteomes" id="UP000198211">
    <property type="component" value="Unassembled WGS sequence"/>
</dbReference>
<protein>
    <recommendedName>
        <fullName evidence="6">Elicitin</fullName>
    </recommendedName>
</protein>
<dbReference type="SMART" id="SM01187">
    <property type="entry name" value="Elicitin"/>
    <property type="match status" value="1"/>
</dbReference>
<organism evidence="8 9">
    <name type="scientific">Phytophthora megakarya</name>
    <dbReference type="NCBI Taxonomy" id="4795"/>
    <lineage>
        <taxon>Eukaryota</taxon>
        <taxon>Sar</taxon>
        <taxon>Stramenopiles</taxon>
        <taxon>Oomycota</taxon>
        <taxon>Peronosporomycetes</taxon>
        <taxon>Peronosporales</taxon>
        <taxon>Peronosporaceae</taxon>
        <taxon>Phytophthora</taxon>
    </lineage>
</organism>
<gene>
    <name evidence="8" type="ORF">PHMEG_00037623</name>
</gene>
<dbReference type="GO" id="GO:0005576">
    <property type="term" value="C:extracellular region"/>
    <property type="evidence" value="ECO:0007669"/>
    <property type="project" value="UniProtKB-SubCell"/>
</dbReference>
<dbReference type="EMBL" id="NBNE01016706">
    <property type="protein sequence ID" value="OWY93103.1"/>
    <property type="molecule type" value="Genomic_DNA"/>
</dbReference>
<name>A0A225UJD6_9STRA</name>
<proteinExistence type="inferred from homology"/>
<dbReference type="InterPro" id="IPR036470">
    <property type="entry name" value="Elicitin_sf"/>
</dbReference>
<dbReference type="InterPro" id="IPR002200">
    <property type="entry name" value="Elicitin"/>
</dbReference>
<evidence type="ECO:0000256" key="2">
    <source>
        <dbReference type="ARBA" id="ARBA00009544"/>
    </source>
</evidence>
<keyword evidence="7" id="KW-0732">Signal</keyword>
<feature type="signal peptide" evidence="7">
    <location>
        <begin position="1"/>
        <end position="19"/>
    </location>
</feature>
<feature type="chain" id="PRO_5012895050" description="Elicitin" evidence="7">
    <location>
        <begin position="20"/>
        <end position="145"/>
    </location>
</feature>
<keyword evidence="9" id="KW-1185">Reference proteome</keyword>
<evidence type="ECO:0000256" key="1">
    <source>
        <dbReference type="ARBA" id="ARBA00004613"/>
    </source>
</evidence>
<dbReference type="GO" id="GO:0052040">
    <property type="term" value="P:symbiont-mediated perturbation of host programmed cell death"/>
    <property type="evidence" value="ECO:0007669"/>
    <property type="project" value="UniProtKB-UniRule"/>
</dbReference>
<comment type="caution">
    <text evidence="8">The sequence shown here is derived from an EMBL/GenBank/DDBJ whole genome shotgun (WGS) entry which is preliminary data.</text>
</comment>